<comment type="caution">
    <text evidence="1">The sequence shown here is derived from an EMBL/GenBank/DDBJ whole genome shotgun (WGS) entry which is preliminary data.</text>
</comment>
<sequence length="177" mass="19369">MTTAKGERRPVGQLALAYLRQPEESTWEPLRRAIVSDPTFDPDLDVRRVVGARLDPGASAPEEVVTDLLARMPGAFLNPSAHLALGEALERTGDLEEAHRERAMAAAALHGVQVMGDGSVERPWPVLRVADEYDLLRSLGLRASGQSSRWQGGAFVDRILCQDGVERFFVVRQDLGA</sequence>
<keyword evidence="2" id="KW-1185">Reference proteome</keyword>
<dbReference type="OrthoDB" id="3781280at2"/>
<name>A0A560WGT8_9MICO</name>
<accession>A0A560WGT8</accession>
<dbReference type="EMBL" id="VIUW01000001">
    <property type="protein sequence ID" value="TWD16705.1"/>
    <property type="molecule type" value="Genomic_DNA"/>
</dbReference>
<gene>
    <name evidence="1" type="ORF">FB557_0237</name>
</gene>
<organism evidence="1 2">
    <name type="scientific">Marihabitans asiaticum</name>
    <dbReference type="NCBI Taxonomy" id="415218"/>
    <lineage>
        <taxon>Bacteria</taxon>
        <taxon>Bacillati</taxon>
        <taxon>Actinomycetota</taxon>
        <taxon>Actinomycetes</taxon>
        <taxon>Micrococcales</taxon>
        <taxon>Intrasporangiaceae</taxon>
        <taxon>Marihabitans</taxon>
    </lineage>
</organism>
<evidence type="ECO:0000313" key="1">
    <source>
        <dbReference type="EMBL" id="TWD16705.1"/>
    </source>
</evidence>
<dbReference type="AlphaFoldDB" id="A0A560WGT8"/>
<dbReference type="RefSeq" id="WP_144854884.1">
    <property type="nucleotide sequence ID" value="NZ_BAAAYT010000001.1"/>
</dbReference>
<reference evidence="1 2" key="1">
    <citation type="submission" date="2019-06" db="EMBL/GenBank/DDBJ databases">
        <title>Sequencing the genomes of 1000 actinobacteria strains.</title>
        <authorList>
            <person name="Klenk H.-P."/>
        </authorList>
    </citation>
    <scope>NUCLEOTIDE SEQUENCE [LARGE SCALE GENOMIC DNA]</scope>
    <source>
        <strain evidence="1 2">DSM 18935</strain>
    </source>
</reference>
<dbReference type="Proteomes" id="UP000315628">
    <property type="component" value="Unassembled WGS sequence"/>
</dbReference>
<protein>
    <submittedName>
        <fullName evidence="1">Uncharacterized protein</fullName>
    </submittedName>
</protein>
<evidence type="ECO:0000313" key="2">
    <source>
        <dbReference type="Proteomes" id="UP000315628"/>
    </source>
</evidence>
<proteinExistence type="predicted"/>